<dbReference type="Proteomes" id="UP001629156">
    <property type="component" value="Unassembled WGS sequence"/>
</dbReference>
<dbReference type="InterPro" id="IPR027051">
    <property type="entry name" value="XdhC_Rossmann_dom"/>
</dbReference>
<dbReference type="Gene3D" id="3.40.50.720">
    <property type="entry name" value="NAD(P)-binding Rossmann-like Domain"/>
    <property type="match status" value="1"/>
</dbReference>
<evidence type="ECO:0000313" key="3">
    <source>
        <dbReference type="EMBL" id="MFL9843957.1"/>
    </source>
</evidence>
<proteinExistence type="predicted"/>
<dbReference type="PANTHER" id="PTHR30388">
    <property type="entry name" value="ALDEHYDE OXIDOREDUCTASE MOLYBDENUM COFACTOR ASSEMBLY PROTEIN"/>
    <property type="match status" value="1"/>
</dbReference>
<evidence type="ECO:0000313" key="4">
    <source>
        <dbReference type="Proteomes" id="UP001629156"/>
    </source>
</evidence>
<dbReference type="EMBL" id="JBELPZ010000004">
    <property type="protein sequence ID" value="MFL9843957.1"/>
    <property type="molecule type" value="Genomic_DNA"/>
</dbReference>
<name>A0ABW8YVJ0_9FLAO</name>
<dbReference type="Pfam" id="PF02625">
    <property type="entry name" value="XdhC_CoxI"/>
    <property type="match status" value="1"/>
</dbReference>
<dbReference type="PANTHER" id="PTHR30388:SF4">
    <property type="entry name" value="MOLYBDENUM COFACTOR INSERTION CHAPERONE PAOD"/>
    <property type="match status" value="1"/>
</dbReference>
<dbReference type="InterPro" id="IPR052698">
    <property type="entry name" value="MoCofactor_Util/Proc"/>
</dbReference>
<comment type="caution">
    <text evidence="3">The sequence shown here is derived from an EMBL/GenBank/DDBJ whole genome shotgun (WGS) entry which is preliminary data.</text>
</comment>
<accession>A0ABW8YVJ0</accession>
<protein>
    <submittedName>
        <fullName evidence="3">XdhC family protein</fullName>
    </submittedName>
</protein>
<feature type="domain" description="XdhC Rossmann" evidence="2">
    <location>
        <begin position="172"/>
        <end position="315"/>
    </location>
</feature>
<evidence type="ECO:0000259" key="1">
    <source>
        <dbReference type="Pfam" id="PF02625"/>
    </source>
</evidence>
<sequence>MTHEFKIILETAYRNRDQKHVLATVVALQGSSYRKPGVQMLIAENGVITGAVSGGCVEKEVKFQAESVFKSGIPKVMTYDGRYRLGCEGILYILLEPFKISDQISAMLQNEIKSRQPFTIASFYVKEEAESHLFGSEIIVADGAKIPLRDNFISGSEGTAVFRHTFNALLQLVIIGAEHDAVSLCKAASQLGWEVIIADSPRDPKTIKDFPGAAHIAHLDPATEFDFTIDNSTAVVLMNHNYARDLHFLLKLQQTNPFYIGILGSAKRREKLMNELSEYSPDLDFDFMDTVYSPAGIAIGAVTPQEIAVAILSEIIAVRNKKEVPSLRRQMGSIH</sequence>
<organism evidence="3 4">
    <name type="scientific">Flavobacterium rhizosphaerae</name>
    <dbReference type="NCBI Taxonomy" id="3163298"/>
    <lineage>
        <taxon>Bacteria</taxon>
        <taxon>Pseudomonadati</taxon>
        <taxon>Bacteroidota</taxon>
        <taxon>Flavobacteriia</taxon>
        <taxon>Flavobacteriales</taxon>
        <taxon>Flavobacteriaceae</taxon>
        <taxon>Flavobacterium</taxon>
    </lineage>
</organism>
<feature type="domain" description="XdhC- CoxI" evidence="1">
    <location>
        <begin position="15"/>
        <end position="80"/>
    </location>
</feature>
<reference evidence="3 4" key="1">
    <citation type="submission" date="2024-06" db="EMBL/GenBank/DDBJ databases">
        <authorList>
            <person name="Kaempfer P."/>
            <person name="Viver T."/>
        </authorList>
    </citation>
    <scope>NUCLEOTIDE SEQUENCE [LARGE SCALE GENOMIC DNA]</scope>
    <source>
        <strain evidence="3 4">ST-119</strain>
    </source>
</reference>
<gene>
    <name evidence="3" type="ORF">ABS766_05940</name>
</gene>
<dbReference type="RefSeq" id="WP_408084208.1">
    <property type="nucleotide sequence ID" value="NZ_JBELPZ010000004.1"/>
</dbReference>
<dbReference type="Pfam" id="PF13478">
    <property type="entry name" value="XdhC_C"/>
    <property type="match status" value="1"/>
</dbReference>
<evidence type="ECO:0000259" key="2">
    <source>
        <dbReference type="Pfam" id="PF13478"/>
    </source>
</evidence>
<keyword evidence="4" id="KW-1185">Reference proteome</keyword>
<dbReference type="InterPro" id="IPR003777">
    <property type="entry name" value="XdhC_CoxI"/>
</dbReference>